<feature type="transmembrane region" description="Helical" evidence="1">
    <location>
        <begin position="120"/>
        <end position="139"/>
    </location>
</feature>
<evidence type="ECO:0000313" key="3">
    <source>
        <dbReference type="Proteomes" id="UP000185207"/>
    </source>
</evidence>
<protein>
    <recommendedName>
        <fullName evidence="4">DUF624 domain-containing protein</fullName>
    </recommendedName>
</protein>
<dbReference type="RefSeq" id="WP_074235903.1">
    <property type="nucleotide sequence ID" value="NZ_FSRK01000002.1"/>
</dbReference>
<reference evidence="3" key="1">
    <citation type="submission" date="2016-11" db="EMBL/GenBank/DDBJ databases">
        <authorList>
            <person name="Varghese N."/>
            <person name="Submissions S."/>
        </authorList>
    </citation>
    <scope>NUCLEOTIDE SEQUENCE [LARGE SCALE GENOMIC DNA]</scope>
    <source>
        <strain evidence="3">DSM 27623</strain>
    </source>
</reference>
<evidence type="ECO:0000256" key="1">
    <source>
        <dbReference type="SAM" id="Phobius"/>
    </source>
</evidence>
<proteinExistence type="predicted"/>
<keyword evidence="1" id="KW-0812">Transmembrane</keyword>
<sequence length="235" mass="27767">MTTQKPEIGKILTEAYQYWMRTLPFQLMFTVIYFSIYMFAAMYAFRYYGLFEEIQKFQNLFYSDSSAFLTKYAELMQTENAVNFSIAVLIIKSVIYPLNIGFLKIYRKLDIGVPLELSDLFAGFRGYHFIIFVAFALIWNFINNYLFIISLVWMPMFLLVPALIFFKNYNFFDAFKLSFQVFNKNALLMIVVVLASIIISFSGIIVFFFGLFVTFPFWNAVNYVLYKHLIADFEE</sequence>
<gene>
    <name evidence="2" type="ORF">SAMN05444409_2736</name>
</gene>
<feature type="transmembrane region" description="Helical" evidence="1">
    <location>
        <begin position="145"/>
        <end position="166"/>
    </location>
</feature>
<keyword evidence="1" id="KW-1133">Transmembrane helix</keyword>
<organism evidence="2 3">
    <name type="scientific">Epilithonimonas zeae</name>
    <dbReference type="NCBI Taxonomy" id="1416779"/>
    <lineage>
        <taxon>Bacteria</taxon>
        <taxon>Pseudomonadati</taxon>
        <taxon>Bacteroidota</taxon>
        <taxon>Flavobacteriia</taxon>
        <taxon>Flavobacteriales</taxon>
        <taxon>Weeksellaceae</taxon>
        <taxon>Chryseobacterium group</taxon>
        <taxon>Epilithonimonas</taxon>
    </lineage>
</organism>
<feature type="transmembrane region" description="Helical" evidence="1">
    <location>
        <begin position="27"/>
        <end position="45"/>
    </location>
</feature>
<dbReference type="AlphaFoldDB" id="A0A1N6IJY2"/>
<evidence type="ECO:0000313" key="2">
    <source>
        <dbReference type="EMBL" id="SIO32283.1"/>
    </source>
</evidence>
<feature type="transmembrane region" description="Helical" evidence="1">
    <location>
        <begin position="187"/>
        <end position="218"/>
    </location>
</feature>
<dbReference type="Proteomes" id="UP000185207">
    <property type="component" value="Unassembled WGS sequence"/>
</dbReference>
<dbReference type="EMBL" id="FSRK01000002">
    <property type="protein sequence ID" value="SIO32283.1"/>
    <property type="molecule type" value="Genomic_DNA"/>
</dbReference>
<name>A0A1N6IJY2_9FLAO</name>
<keyword evidence="3" id="KW-1185">Reference proteome</keyword>
<dbReference type="OrthoDB" id="1244380at2"/>
<dbReference type="STRING" id="1416779.SAMN05444409_2736"/>
<accession>A0A1N6IJY2</accession>
<feature type="transmembrane region" description="Helical" evidence="1">
    <location>
        <begin position="81"/>
        <end position="99"/>
    </location>
</feature>
<evidence type="ECO:0008006" key="4">
    <source>
        <dbReference type="Google" id="ProtNLM"/>
    </source>
</evidence>
<keyword evidence="1" id="KW-0472">Membrane</keyword>